<dbReference type="Pfam" id="PF04768">
    <property type="entry name" value="NAT"/>
    <property type="match status" value="1"/>
</dbReference>
<dbReference type="Pfam" id="PF01118">
    <property type="entry name" value="Semialdhyde_dh"/>
    <property type="match status" value="1"/>
</dbReference>
<dbReference type="Pfam" id="PF00696">
    <property type="entry name" value="AA_kinase"/>
    <property type="match status" value="1"/>
</dbReference>
<keyword evidence="10 17" id="KW-0418">Kinase</keyword>
<dbReference type="Gene3D" id="3.30.360.10">
    <property type="entry name" value="Dihydrodipicolinate Reductase, domain 2"/>
    <property type="match status" value="1"/>
</dbReference>
<keyword evidence="7 17" id="KW-0028">Amino-acid biosynthesis</keyword>
<dbReference type="Proteomes" id="UP000009131">
    <property type="component" value="Unassembled WGS sequence"/>
</dbReference>
<keyword evidence="8 17" id="KW-0808">Transferase</keyword>
<dbReference type="InterPro" id="IPR011241">
    <property type="entry name" value="NAGK/NAGSA"/>
</dbReference>
<evidence type="ECO:0000256" key="15">
    <source>
        <dbReference type="ARBA" id="ARBA00023128"/>
    </source>
</evidence>
<keyword evidence="14 17" id="KW-0560">Oxidoreductase</keyword>
<dbReference type="GO" id="GO:0003942">
    <property type="term" value="F:N-acetyl-gamma-glutamyl-phosphate reductase activity"/>
    <property type="evidence" value="ECO:0007669"/>
    <property type="project" value="UniProtKB-UniRule"/>
</dbReference>
<dbReference type="GO" id="GO:0070401">
    <property type="term" value="F:NADP+ binding"/>
    <property type="evidence" value="ECO:0007669"/>
    <property type="project" value="InterPro"/>
</dbReference>
<keyword evidence="12 17" id="KW-0521">NADP</keyword>
<gene>
    <name evidence="20" type="primary">Mo03940</name>
    <name evidence="20" type="ORF">E5Q_03940</name>
</gene>
<evidence type="ECO:0000256" key="13">
    <source>
        <dbReference type="ARBA" id="ARBA00022946"/>
    </source>
</evidence>
<dbReference type="InterPro" id="IPR006855">
    <property type="entry name" value="Vertebrate-like_GNAT_dom"/>
</dbReference>
<sequence length="880" mass="95693">MASRLRSVAVSLPATRRALSSAVTATPRISHKALTPEHKALEPRSRYAGALTSRKLSSQAASRIDTDRETIVRLLYSIASRKEVERYLRIFSTANKFAVLKIGGAILTQELDDLALSLSFLNRVGLYPVVLHGMGPQLNQLLENAGVVPDYIDGIRITDAKTLEVARKVFLEENLKLVEALEKLGTRARPIPNGVFTADYLDKDKYGFVGKITKVNKEPIESAIRAGALPILTSLAETPSGQILNVNADVAAGELAKVLEPLKIVFLNEKGGLFHGVTGEKLSVINLDEEYDALMKESWVKYGTKLKLREIKELLEHLPRSSSVAIISADNLQKELFTDSGAGTLIRRGYKLYKRDSIEAVGTDRLRQVFAERDPEITSGDKSVAEVFSDLKKTDYSIYGDEPFDVVAVVSHPPGEAPVMTKLLTSRNGVLNAVLDNVWSSIKKDYKKLFWAVKAADENRAWHFEHSDGSFSRNGKSLFYYGVQDISEVEAAVRDLEAKGRIPRSYLPISYQSSSAPQPPSSGAASRRYSTRAGGRPTVSSSPVSQRRGYATAAEPKRIALIGARGYTGSNLVSLINGHPNMELAHVSSREMVGQKLEGYTKSEVRYENLDPKTIQQLEESGAVDAWIMALPNGICAPFVAAVDAGKGKSVVIDLGADYRFNEEWTYGLPELYSREAVRNSKRIANPGCYATNSQLLLAPILPYLAGQPTVFGISGFSGAGTKSGTTPKVSAEDLGGGVRPYALTDHIHEREAGYQLSKLSSADPVTVAFVPSVAPWFQGIISTVSAPLKQEMTARDLKSLYEEKYGNEKLLTIQAAVPEIKDISGKHGWKAGGFQVHSGGKRIVAVGVLDNLLKGAATQCLQNLNLALGLDEHAGIPLD</sequence>
<accession>G7E382</accession>
<dbReference type="GO" id="GO:0003991">
    <property type="term" value="F:acetylglutamate kinase activity"/>
    <property type="evidence" value="ECO:0007669"/>
    <property type="project" value="InterPro"/>
</dbReference>
<dbReference type="Gene3D" id="3.40.50.720">
    <property type="entry name" value="NAD(P)-binding Rossmann-like Domain"/>
    <property type="match status" value="1"/>
</dbReference>
<dbReference type="InterPro" id="IPR001048">
    <property type="entry name" value="Asp/Glu/Uridylate_kinase"/>
</dbReference>
<dbReference type="FunFam" id="3.40.1160.10:FF:000011">
    <property type="entry name" value="N-acetyl-gamma-glutamyl-phosphate reductase, variant"/>
    <property type="match status" value="1"/>
</dbReference>
<dbReference type="eggNOG" id="KOG2436">
    <property type="taxonomic scope" value="Eukaryota"/>
</dbReference>
<dbReference type="STRING" id="764103.G7E382"/>
<dbReference type="InterPro" id="IPR058924">
    <property type="entry name" value="AGPR_dimerisation_dom"/>
</dbReference>
<dbReference type="CDD" id="cd24149">
    <property type="entry name" value="AGPR_N_ARG5_6_like"/>
    <property type="match status" value="1"/>
</dbReference>
<comment type="caution">
    <text evidence="20">The sequence shown here is derived from an EMBL/GenBank/DDBJ whole genome shotgun (WGS) entry which is preliminary data.</text>
</comment>
<keyword evidence="13" id="KW-0809">Transit peptide</keyword>
<feature type="compositionally biased region" description="Low complexity" evidence="18">
    <location>
        <begin position="510"/>
        <end position="526"/>
    </location>
</feature>
<dbReference type="CDD" id="cd04263">
    <property type="entry name" value="DUF619-NAGK-FABP"/>
    <property type="match status" value="1"/>
</dbReference>
<evidence type="ECO:0000313" key="21">
    <source>
        <dbReference type="Proteomes" id="UP000009131"/>
    </source>
</evidence>
<feature type="region of interest" description="Disordered" evidence="18">
    <location>
        <begin position="509"/>
        <end position="551"/>
    </location>
</feature>
<name>G7E382_MIXOS</name>
<dbReference type="UniPathway" id="UPA00068">
    <property type="reaction ID" value="UER00107"/>
</dbReference>
<dbReference type="InterPro" id="IPR041734">
    <property type="entry name" value="NAGK-fArgBP"/>
</dbReference>
<dbReference type="Gene3D" id="3.40.630.30">
    <property type="match status" value="1"/>
</dbReference>
<dbReference type="GO" id="GO:0005759">
    <property type="term" value="C:mitochondrial matrix"/>
    <property type="evidence" value="ECO:0007669"/>
    <property type="project" value="TreeGrafter"/>
</dbReference>
<evidence type="ECO:0000256" key="4">
    <source>
        <dbReference type="ARBA" id="ARBA00006830"/>
    </source>
</evidence>
<dbReference type="GO" id="GO:0006526">
    <property type="term" value="P:L-arginine biosynthetic process"/>
    <property type="evidence" value="ECO:0007669"/>
    <property type="project" value="UniProtKB-UniRule"/>
</dbReference>
<comment type="similarity">
    <text evidence="4 17">In the N-terminal section; belongs to the acetylglutamate kinase family.</text>
</comment>
<dbReference type="PIRSF" id="PIRSF036440">
    <property type="entry name" value="ARG5-6"/>
    <property type="match status" value="1"/>
</dbReference>
<dbReference type="PROSITE" id="PS51731">
    <property type="entry name" value="GNAT_NAGS"/>
    <property type="match status" value="1"/>
</dbReference>
<feature type="domain" description="N-acetyltransferase" evidence="19">
    <location>
        <begin position="350"/>
        <end position="504"/>
    </location>
</feature>
<keyword evidence="21" id="KW-1185">Reference proteome</keyword>
<dbReference type="Pfam" id="PF22698">
    <property type="entry name" value="Semialdhyde_dhC_1"/>
    <property type="match status" value="1"/>
</dbReference>
<evidence type="ECO:0000256" key="10">
    <source>
        <dbReference type="ARBA" id="ARBA00022777"/>
    </source>
</evidence>
<dbReference type="SUPFAM" id="SSF51735">
    <property type="entry name" value="NAD(P)-binding Rossmann-fold domains"/>
    <property type="match status" value="1"/>
</dbReference>
<evidence type="ECO:0000256" key="8">
    <source>
        <dbReference type="ARBA" id="ARBA00022679"/>
    </source>
</evidence>
<reference evidence="20 21" key="2">
    <citation type="journal article" date="2012" name="Open Biol.">
        <title>Characteristics of nucleosomes and linker DNA regions on the genome of the basidiomycete Mixia osmundae revealed by mono- and dinucleosome mapping.</title>
        <authorList>
            <person name="Nishida H."/>
            <person name="Kondo S."/>
            <person name="Matsumoto T."/>
            <person name="Suzuki Y."/>
            <person name="Yoshikawa H."/>
            <person name="Taylor T.D."/>
            <person name="Sugiyama J."/>
        </authorList>
    </citation>
    <scope>NUCLEOTIDE SEQUENCE [LARGE SCALE GENOMIC DNA]</scope>
    <source>
        <strain evidence="21">CBS 9802 / IAM 14324 / JCM 22182 / KY 12970</strain>
    </source>
</reference>
<evidence type="ECO:0000313" key="20">
    <source>
        <dbReference type="EMBL" id="GAA97263.1"/>
    </source>
</evidence>
<dbReference type="HOGENOM" id="CLU_006384_4_0_1"/>
<evidence type="ECO:0000256" key="9">
    <source>
        <dbReference type="ARBA" id="ARBA00022741"/>
    </source>
</evidence>
<dbReference type="AlphaFoldDB" id="G7E382"/>
<evidence type="ECO:0000256" key="2">
    <source>
        <dbReference type="ARBA" id="ARBA00004828"/>
    </source>
</evidence>
<dbReference type="CDD" id="cd23936">
    <property type="entry name" value="AGPR_C_ARG5_6_like"/>
    <property type="match status" value="1"/>
</dbReference>
<dbReference type="GO" id="GO:0051287">
    <property type="term" value="F:NAD binding"/>
    <property type="evidence" value="ECO:0007669"/>
    <property type="project" value="UniProtKB-UniRule"/>
</dbReference>
<organism evidence="20 21">
    <name type="scientific">Mixia osmundae (strain CBS 9802 / IAM 14324 / JCM 22182 / KY 12970)</name>
    <dbReference type="NCBI Taxonomy" id="764103"/>
    <lineage>
        <taxon>Eukaryota</taxon>
        <taxon>Fungi</taxon>
        <taxon>Dikarya</taxon>
        <taxon>Basidiomycota</taxon>
        <taxon>Pucciniomycotina</taxon>
        <taxon>Mixiomycetes</taxon>
        <taxon>Mixiales</taxon>
        <taxon>Mixiaceae</taxon>
        <taxon>Mixia</taxon>
    </lineage>
</organism>
<dbReference type="FunFam" id="3.40.630.30:FF:000029">
    <property type="entry name" value="Bifunctional acetylglutamate kinase/N-acetyl-gamma-glutamyl-phosphate reductase"/>
    <property type="match status" value="1"/>
</dbReference>
<dbReference type="NCBIfam" id="TIGR00761">
    <property type="entry name" value="argB"/>
    <property type="match status" value="1"/>
</dbReference>
<evidence type="ECO:0000256" key="1">
    <source>
        <dbReference type="ARBA" id="ARBA00004173"/>
    </source>
</evidence>
<keyword evidence="11 17" id="KW-0067">ATP-binding</keyword>
<keyword evidence="9 17" id="KW-0547">Nucleotide-binding</keyword>
<dbReference type="InterPro" id="IPR000534">
    <property type="entry name" value="Semialdehyde_DH_NAD-bd"/>
</dbReference>
<evidence type="ECO:0000256" key="14">
    <source>
        <dbReference type="ARBA" id="ARBA00023002"/>
    </source>
</evidence>
<evidence type="ECO:0000256" key="17">
    <source>
        <dbReference type="PIRNR" id="PIRNR036440"/>
    </source>
</evidence>
<dbReference type="PANTHER" id="PTHR23342:SF0">
    <property type="entry name" value="N-ACETYLGLUTAMATE SYNTHASE, MITOCHONDRIAL"/>
    <property type="match status" value="1"/>
</dbReference>
<protein>
    <recommendedName>
        <fullName evidence="19">N-acetyltransferase domain-containing protein</fullName>
    </recommendedName>
</protein>
<comment type="subcellular location">
    <subcellularLocation>
        <location evidence="1 17">Mitochondrion</location>
    </subcellularLocation>
</comment>
<dbReference type="InParanoid" id="G7E382"/>
<dbReference type="PANTHER" id="PTHR23342">
    <property type="entry name" value="N-ACETYLGLUTAMATE SYNTHASE"/>
    <property type="match status" value="1"/>
</dbReference>
<dbReference type="Gene3D" id="3.40.1160.10">
    <property type="entry name" value="Acetylglutamate kinase-like"/>
    <property type="match status" value="1"/>
</dbReference>
<dbReference type="NCBIfam" id="TIGR01850">
    <property type="entry name" value="argC"/>
    <property type="match status" value="1"/>
</dbReference>
<proteinExistence type="inferred from homology"/>
<dbReference type="OMA" id="IAFIPHV"/>
<dbReference type="SUPFAM" id="SSF53633">
    <property type="entry name" value="Carbamate kinase-like"/>
    <property type="match status" value="1"/>
</dbReference>
<evidence type="ECO:0000256" key="3">
    <source>
        <dbReference type="ARBA" id="ARBA00004862"/>
    </source>
</evidence>
<dbReference type="SUPFAM" id="SSF55347">
    <property type="entry name" value="Glyceraldehyde-3-phosphate dehydrogenase-like, C-terminal domain"/>
    <property type="match status" value="1"/>
</dbReference>
<comment type="pathway">
    <text evidence="2 17">Amino-acid biosynthesis; L-arginine biosynthesis; N(2)-acetyl-L-ornithine from L-glutamate: step 2/4.</text>
</comment>
<dbReference type="InterPro" id="IPR036393">
    <property type="entry name" value="AceGlu_kinase-like_sf"/>
</dbReference>
<dbReference type="EMBL" id="BABT02000117">
    <property type="protein sequence ID" value="GAA97263.1"/>
    <property type="molecule type" value="Genomic_DNA"/>
</dbReference>
<comment type="pathway">
    <text evidence="3 17">Amino-acid biosynthesis; L-arginine biosynthesis; N(2)-acetyl-L-ornithine from L-glutamate: step 3/4.</text>
</comment>
<dbReference type="RefSeq" id="XP_014571059.1">
    <property type="nucleotide sequence ID" value="XM_014715573.1"/>
</dbReference>
<keyword evidence="6 17" id="KW-0055">Arginine biosynthesis</keyword>
<dbReference type="HAMAP" id="MF_00150">
    <property type="entry name" value="ArgC_type1"/>
    <property type="match status" value="1"/>
</dbReference>
<dbReference type="GO" id="GO:0005524">
    <property type="term" value="F:ATP binding"/>
    <property type="evidence" value="ECO:0007669"/>
    <property type="project" value="UniProtKB-UniRule"/>
</dbReference>
<keyword evidence="15 17" id="KW-0496">Mitochondrion</keyword>
<evidence type="ECO:0000256" key="6">
    <source>
        <dbReference type="ARBA" id="ARBA00022571"/>
    </source>
</evidence>
<comment type="similarity">
    <text evidence="5 17">In the C-terminal section; belongs to the NAGSA dehydrogenase family.</text>
</comment>
<evidence type="ECO:0000256" key="5">
    <source>
        <dbReference type="ARBA" id="ARBA00007239"/>
    </source>
</evidence>
<evidence type="ECO:0000256" key="7">
    <source>
        <dbReference type="ARBA" id="ARBA00022605"/>
    </source>
</evidence>
<reference evidence="20 21" key="1">
    <citation type="journal article" date="2011" name="J. Gen. Appl. Microbiol.">
        <title>Draft genome sequencing of the enigmatic basidiomycete Mixia osmundae.</title>
        <authorList>
            <person name="Nishida H."/>
            <person name="Nagatsuka Y."/>
            <person name="Sugiyama J."/>
        </authorList>
    </citation>
    <scope>NUCLEOTIDE SEQUENCE [LARGE SCALE GENOMIC DNA]</scope>
    <source>
        <strain evidence="21">CBS 9802 / IAM 14324 / JCM 22182 / KY 12970</strain>
    </source>
</reference>
<dbReference type="eggNOG" id="KOG4354">
    <property type="taxonomic scope" value="Eukaryota"/>
</dbReference>
<dbReference type="FunCoup" id="G7E382">
    <property type="interactions" value="120"/>
</dbReference>
<evidence type="ECO:0000256" key="16">
    <source>
        <dbReference type="ARBA" id="ARBA00023268"/>
    </source>
</evidence>
<dbReference type="InterPro" id="IPR000706">
    <property type="entry name" value="AGPR_type-1"/>
</dbReference>
<dbReference type="CDD" id="cd04252">
    <property type="entry name" value="AAK_NAGK-fArgBP"/>
    <property type="match status" value="1"/>
</dbReference>
<keyword evidence="16 17" id="KW-0511">Multifunctional enzyme</keyword>
<evidence type="ECO:0000256" key="11">
    <source>
        <dbReference type="ARBA" id="ARBA00022840"/>
    </source>
</evidence>
<evidence type="ECO:0000256" key="18">
    <source>
        <dbReference type="SAM" id="MobiDB-lite"/>
    </source>
</evidence>
<evidence type="ECO:0000256" key="12">
    <source>
        <dbReference type="ARBA" id="ARBA00022857"/>
    </source>
</evidence>
<dbReference type="InterPro" id="IPR004662">
    <property type="entry name" value="AcgluKinase_fam"/>
</dbReference>
<dbReference type="SMART" id="SM00859">
    <property type="entry name" value="Semialdhyde_dh"/>
    <property type="match status" value="1"/>
</dbReference>
<evidence type="ECO:0000259" key="19">
    <source>
        <dbReference type="PROSITE" id="PS51731"/>
    </source>
</evidence>
<dbReference type="InterPro" id="IPR036291">
    <property type="entry name" value="NAD(P)-bd_dom_sf"/>
</dbReference>
<dbReference type="OrthoDB" id="438291at2759"/>